<dbReference type="GO" id="GO:0016405">
    <property type="term" value="F:CoA-ligase activity"/>
    <property type="evidence" value="ECO:0007669"/>
    <property type="project" value="TreeGrafter"/>
</dbReference>
<dbReference type="PANTHER" id="PTHR24096:SF422">
    <property type="entry name" value="BCDNA.GH02901"/>
    <property type="match status" value="1"/>
</dbReference>
<dbReference type="AlphaFoldDB" id="A8NSP7"/>
<dbReference type="InParanoid" id="A8NSP7"/>
<dbReference type="Pfam" id="PF00501">
    <property type="entry name" value="AMP-binding"/>
    <property type="match status" value="2"/>
</dbReference>
<dbReference type="EMBL" id="AACS02000008">
    <property type="protein sequence ID" value="EAU85837.2"/>
    <property type="molecule type" value="Genomic_DNA"/>
</dbReference>
<gene>
    <name evidence="3" type="ORF">CC1G_05054</name>
</gene>
<dbReference type="PROSITE" id="PS00455">
    <property type="entry name" value="AMP_BINDING"/>
    <property type="match status" value="1"/>
</dbReference>
<name>A8NSP7_COPC7</name>
<comment type="caution">
    <text evidence="3">The sequence shown here is derived from an EMBL/GenBank/DDBJ whole genome shotgun (WGS) entry which is preliminary data.</text>
</comment>
<evidence type="ECO:0000259" key="2">
    <source>
        <dbReference type="Pfam" id="PF00501"/>
    </source>
</evidence>
<protein>
    <recommendedName>
        <fullName evidence="2">AMP-dependent synthetase/ligase domain-containing protein</fullName>
    </recommendedName>
</protein>
<dbReference type="InterPro" id="IPR020845">
    <property type="entry name" value="AMP-binding_CS"/>
</dbReference>
<evidence type="ECO:0000313" key="4">
    <source>
        <dbReference type="Proteomes" id="UP000001861"/>
    </source>
</evidence>
<dbReference type="STRING" id="240176.A8NSP7"/>
<dbReference type="KEGG" id="cci:CC1G_05054"/>
<evidence type="ECO:0000256" key="1">
    <source>
        <dbReference type="SAM" id="MobiDB-lite"/>
    </source>
</evidence>
<dbReference type="VEuPathDB" id="FungiDB:CC1G_05054"/>
<dbReference type="SUPFAM" id="SSF56801">
    <property type="entry name" value="Acetyl-CoA synthetase-like"/>
    <property type="match status" value="1"/>
</dbReference>
<dbReference type="GeneID" id="6012601"/>
<dbReference type="eggNOG" id="KOG1176">
    <property type="taxonomic scope" value="Eukaryota"/>
</dbReference>
<evidence type="ECO:0000313" key="3">
    <source>
        <dbReference type="EMBL" id="EAU85837.2"/>
    </source>
</evidence>
<accession>A8NSP7</accession>
<dbReference type="RefSeq" id="XP_001836061.2">
    <property type="nucleotide sequence ID" value="XM_001836009.2"/>
</dbReference>
<organism evidence="3 4">
    <name type="scientific">Coprinopsis cinerea (strain Okayama-7 / 130 / ATCC MYA-4618 / FGSC 9003)</name>
    <name type="common">Inky cap fungus</name>
    <name type="synonym">Hormographiella aspergillata</name>
    <dbReference type="NCBI Taxonomy" id="240176"/>
    <lineage>
        <taxon>Eukaryota</taxon>
        <taxon>Fungi</taxon>
        <taxon>Dikarya</taxon>
        <taxon>Basidiomycota</taxon>
        <taxon>Agaricomycotina</taxon>
        <taxon>Agaricomycetes</taxon>
        <taxon>Agaricomycetidae</taxon>
        <taxon>Agaricales</taxon>
        <taxon>Agaricineae</taxon>
        <taxon>Psathyrellaceae</taxon>
        <taxon>Coprinopsis</taxon>
    </lineage>
</organism>
<sequence>MRPARVGQQPPSLLAHSLPVSSHPNAHHYDRAIMEFTSPIPLPPIPDDVTLQKFLMELDHVAKPHRGFDIPLMIDPDTGRRVTWHEVQDRSLHLANGLFLKYGLRRDDVVLIVSRNHVDFPIITFAVHKLGGIVSGANPDFSADELSYITQESKSTLLIVHPDCLDRAIQAASKNSIPLRNVVLLEAARSSSIKGSFETIDGLISYSKSTRLISFTEIKFAPGEAKTKIACLSFSSGTTGRPKAVALSHFGLVANVVQFSVHHKMNRKDLPPDSEERRYRVGDVVLGIVVPKFGFTDMLKIIQTYRVSHLYIVPPIALLLCKDPAVKRYDLSSIRFMLSGAAPLSHELQKQLQDTFPRAHIGQAFGEFLSIPINAKSTSAPVVLVQKKLPQVHSYMYFHPGMTETTTAVTMFSIENRSGVPGGSGILMPGVTARVVKPDGTLAGYDEVGEIWIKSPSIALRYTNDKEATEETFVDGWVRTGDQVTIDRHGEVRVMDRLKEMIKARLLPRHQIASLTVTTDRSKASRWHPPSSKDVS</sequence>
<dbReference type="OrthoDB" id="6509636at2759"/>
<dbReference type="PANTHER" id="PTHR24096">
    <property type="entry name" value="LONG-CHAIN-FATTY-ACID--COA LIGASE"/>
    <property type="match status" value="1"/>
</dbReference>
<dbReference type="Proteomes" id="UP000001861">
    <property type="component" value="Unassembled WGS sequence"/>
</dbReference>
<dbReference type="Gene3D" id="3.40.50.980">
    <property type="match status" value="3"/>
</dbReference>
<reference evidence="3 4" key="1">
    <citation type="journal article" date="2010" name="Proc. Natl. Acad. Sci. U.S.A.">
        <title>Insights into evolution of multicellular fungi from the assembled chromosomes of the mushroom Coprinopsis cinerea (Coprinus cinereus).</title>
        <authorList>
            <person name="Stajich J.E."/>
            <person name="Wilke S.K."/>
            <person name="Ahren D."/>
            <person name="Au C.H."/>
            <person name="Birren B.W."/>
            <person name="Borodovsky M."/>
            <person name="Burns C."/>
            <person name="Canback B."/>
            <person name="Casselton L.A."/>
            <person name="Cheng C.K."/>
            <person name="Deng J."/>
            <person name="Dietrich F.S."/>
            <person name="Fargo D.C."/>
            <person name="Farman M.L."/>
            <person name="Gathman A.C."/>
            <person name="Goldberg J."/>
            <person name="Guigo R."/>
            <person name="Hoegger P.J."/>
            <person name="Hooker J.B."/>
            <person name="Huggins A."/>
            <person name="James T.Y."/>
            <person name="Kamada T."/>
            <person name="Kilaru S."/>
            <person name="Kodira C."/>
            <person name="Kues U."/>
            <person name="Kupfer D."/>
            <person name="Kwan H.S."/>
            <person name="Lomsadze A."/>
            <person name="Li W."/>
            <person name="Lilly W.W."/>
            <person name="Ma L.J."/>
            <person name="Mackey A.J."/>
            <person name="Manning G."/>
            <person name="Martin F."/>
            <person name="Muraguchi H."/>
            <person name="Natvig D.O."/>
            <person name="Palmerini H."/>
            <person name="Ramesh M.A."/>
            <person name="Rehmeyer C.J."/>
            <person name="Roe B.A."/>
            <person name="Shenoy N."/>
            <person name="Stanke M."/>
            <person name="Ter-Hovhannisyan V."/>
            <person name="Tunlid A."/>
            <person name="Velagapudi R."/>
            <person name="Vision T.J."/>
            <person name="Zeng Q."/>
            <person name="Zolan M.E."/>
            <person name="Pukkila P.J."/>
        </authorList>
    </citation>
    <scope>NUCLEOTIDE SEQUENCE [LARGE SCALE GENOMIC DNA]</scope>
    <source>
        <strain evidence="4">Okayama-7 / 130 / ATCC MYA-4618 / FGSC 9003</strain>
    </source>
</reference>
<keyword evidence="4" id="KW-1185">Reference proteome</keyword>
<feature type="domain" description="AMP-dependent synthetase/ligase" evidence="2">
    <location>
        <begin position="69"/>
        <end position="366"/>
    </location>
</feature>
<dbReference type="OMA" id="AISHYNV"/>
<dbReference type="InterPro" id="IPR042099">
    <property type="entry name" value="ANL_N_sf"/>
</dbReference>
<dbReference type="HOGENOM" id="CLU_000022_59_2_1"/>
<feature type="region of interest" description="Disordered" evidence="1">
    <location>
        <begin position="1"/>
        <end position="20"/>
    </location>
</feature>
<feature type="domain" description="AMP-dependent synthetase/ligase" evidence="2">
    <location>
        <begin position="401"/>
        <end position="462"/>
    </location>
</feature>
<proteinExistence type="predicted"/>
<dbReference type="InterPro" id="IPR000873">
    <property type="entry name" value="AMP-dep_synth/lig_dom"/>
</dbReference>
<dbReference type="Gene3D" id="3.40.50.12780">
    <property type="entry name" value="N-terminal domain of ligase-like"/>
    <property type="match status" value="1"/>
</dbReference>